<name>A0A1S9DJX8_ASPOZ</name>
<comment type="caution">
    <text evidence="6">The sequence shown here is derived from an EMBL/GenBank/DDBJ whole genome shotgun (WGS) entry which is preliminary data.</text>
</comment>
<dbReference type="Gene3D" id="3.50.50.60">
    <property type="entry name" value="FAD/NAD(P)-binding domain"/>
    <property type="match status" value="1"/>
</dbReference>
<gene>
    <name evidence="6" type="ORF">OAory_01105300</name>
</gene>
<dbReference type="AlphaFoldDB" id="A0A1S9DJX8"/>
<evidence type="ECO:0000256" key="3">
    <source>
        <dbReference type="ARBA" id="ARBA00023002"/>
    </source>
</evidence>
<organism evidence="6 7">
    <name type="scientific">Aspergillus oryzae</name>
    <name type="common">Yellow koji mold</name>
    <dbReference type="NCBI Taxonomy" id="5062"/>
    <lineage>
        <taxon>Eukaryota</taxon>
        <taxon>Fungi</taxon>
        <taxon>Dikarya</taxon>
        <taxon>Ascomycota</taxon>
        <taxon>Pezizomycotina</taxon>
        <taxon>Eurotiomycetes</taxon>
        <taxon>Eurotiomycetidae</taxon>
        <taxon>Eurotiales</taxon>
        <taxon>Aspergillaceae</taxon>
        <taxon>Aspergillus</taxon>
        <taxon>Aspergillus subgen. Circumdati</taxon>
    </lineage>
</organism>
<evidence type="ECO:0000259" key="5">
    <source>
        <dbReference type="Pfam" id="PF07992"/>
    </source>
</evidence>
<evidence type="ECO:0000313" key="6">
    <source>
        <dbReference type="EMBL" id="OOO09234.1"/>
    </source>
</evidence>
<dbReference type="EMBL" id="MKZY01000005">
    <property type="protein sequence ID" value="OOO09234.1"/>
    <property type="molecule type" value="Genomic_DNA"/>
</dbReference>
<feature type="region of interest" description="Disordered" evidence="4">
    <location>
        <begin position="52"/>
        <end position="73"/>
    </location>
</feature>
<protein>
    <recommendedName>
        <fullName evidence="5">FAD/NAD(P)-binding domain-containing protein</fullName>
    </recommendedName>
</protein>
<sequence length="789" mass="88250">MSRPKKVAIIGAGPSGLVAAKTLLHNYPKGTFSPTIFEKGHEIGGLWPIEPRDITTETTTPGQRPHNGFVDPSMPTNQSRFTVTFSDLAWESVIDGADIPMFPQAWQAGKYLQAYAERYIPKETLRLGHKVVGSTREMSGGSRPLWTIQWVLERWDNEKGKISTDEEVESETFDYLIVASGYFSTPYTPDIPGLPSFVEKTFHSSAIHTKEDIYLMLEKCGATKDGSGKLVVIGGSISGAEAASALALFLSSMSATAFQYRGYEVHHICTRPFWTIPYYLPHAAPQDDIQEKTVQFIPLDLVLHDLARRPPGPVQYNFGPVSQQQETKVNEYFLSLLGDQHAGYGNIGGGSRGGTNNTQPSLIAISDDYAEYVQSGSVRPTIGRVCAINRTQSGQANVDIKSPDGEMTTLQNVTAIVTATGFTPFASLSFLPEDVLSRLEYSAEDSYFPLILDEKGTSNAEVPDIGFVGLYRGPYWGVMEMQARRVAESWYRADSEQGIQFSTEELKNKVQERQRMRDYKNADPDSRGQFPMGDYVGLMETFARDMGIPRAPLPEVGERLGPVLPTRYMAEGQTKPSMLAESHRALASLRDTLTYDSDTSRTGLTRAIFRALHGTWNFSRVSSRYDGEVTGTARFSPTYPTYPKDEREYTYDEVKRVDRTPRSPDRSIFRLGQTSAHSGEMQISILNSNSDVELGEAPQILHELRFVGPPRLEYEGSGREEYVVRVGGCMSSEDNNRRGFEHSYEYVFRLEGVAISSWECNVEYKKTRTDSFGDSDGRVNEWRRTVYRR</sequence>
<evidence type="ECO:0000256" key="2">
    <source>
        <dbReference type="ARBA" id="ARBA00022827"/>
    </source>
</evidence>
<proteinExistence type="predicted"/>
<dbReference type="OMA" id="GQFPMGD"/>
<dbReference type="Pfam" id="PF07992">
    <property type="entry name" value="Pyr_redox_2"/>
    <property type="match status" value="1"/>
</dbReference>
<evidence type="ECO:0000256" key="1">
    <source>
        <dbReference type="ARBA" id="ARBA00022630"/>
    </source>
</evidence>
<evidence type="ECO:0000256" key="4">
    <source>
        <dbReference type="SAM" id="MobiDB-lite"/>
    </source>
</evidence>
<dbReference type="InterPro" id="IPR050346">
    <property type="entry name" value="FMO-like"/>
</dbReference>
<keyword evidence="1" id="KW-0285">Flavoprotein</keyword>
<dbReference type="PRINTS" id="PR00368">
    <property type="entry name" value="FADPNR"/>
</dbReference>
<dbReference type="VEuPathDB" id="FungiDB:AO090001000386"/>
<accession>A0A1S9DJX8</accession>
<dbReference type="OrthoDB" id="66881at2759"/>
<dbReference type="GO" id="GO:0016491">
    <property type="term" value="F:oxidoreductase activity"/>
    <property type="evidence" value="ECO:0007669"/>
    <property type="project" value="UniProtKB-KW"/>
</dbReference>
<dbReference type="PANTHER" id="PTHR23023">
    <property type="entry name" value="DIMETHYLANILINE MONOOXYGENASE"/>
    <property type="match status" value="1"/>
</dbReference>
<feature type="domain" description="FAD/NAD(P)-binding" evidence="5">
    <location>
        <begin position="5"/>
        <end position="249"/>
    </location>
</feature>
<dbReference type="eggNOG" id="KOG1399">
    <property type="taxonomic scope" value="Eukaryota"/>
</dbReference>
<keyword evidence="2" id="KW-0274">FAD</keyword>
<dbReference type="InterPro" id="IPR023753">
    <property type="entry name" value="FAD/NAD-binding_dom"/>
</dbReference>
<dbReference type="InterPro" id="IPR036188">
    <property type="entry name" value="FAD/NAD-bd_sf"/>
</dbReference>
<reference evidence="6 7" key="1">
    <citation type="submission" date="2016-10" db="EMBL/GenBank/DDBJ databases">
        <title>Genome sequencing of Aspergillus oryzae BCC7051.</title>
        <authorList>
            <person name="Thammarongtham C."/>
            <person name="Vorapreeda T."/>
            <person name="Nookaew I."/>
            <person name="Srisuk T."/>
            <person name="Land M."/>
            <person name="Jeennor S."/>
            <person name="Laoteng K."/>
        </authorList>
    </citation>
    <scope>NUCLEOTIDE SEQUENCE [LARGE SCALE GENOMIC DNA]</scope>
    <source>
        <strain evidence="6 7">BCC7051</strain>
    </source>
</reference>
<keyword evidence="3" id="KW-0560">Oxidoreductase</keyword>
<dbReference type="Proteomes" id="UP000190312">
    <property type="component" value="Unassembled WGS sequence"/>
</dbReference>
<evidence type="ECO:0000313" key="7">
    <source>
        <dbReference type="Proteomes" id="UP000190312"/>
    </source>
</evidence>
<dbReference type="SUPFAM" id="SSF51905">
    <property type="entry name" value="FAD/NAD(P)-binding domain"/>
    <property type="match status" value="1"/>
</dbReference>
<dbReference type="SMR" id="A0A1S9DJX8"/>